<evidence type="ECO:0000256" key="1">
    <source>
        <dbReference type="SAM" id="MobiDB-lite"/>
    </source>
</evidence>
<reference evidence="2" key="1">
    <citation type="submission" date="2020-10" db="EMBL/GenBank/DDBJ databases">
        <title>Feather gene expression reveals the developmental basis of iridescence in African starlings.</title>
        <authorList>
            <person name="Rubenstein D.R."/>
        </authorList>
    </citation>
    <scope>NUCLEOTIDE SEQUENCE</scope>
    <source>
        <strain evidence="2">SS15</strain>
        <tissue evidence="2">Liver</tissue>
    </source>
</reference>
<evidence type="ECO:0000313" key="4">
    <source>
        <dbReference type="Proteomes" id="UP000618051"/>
    </source>
</evidence>
<feature type="region of interest" description="Disordered" evidence="1">
    <location>
        <begin position="457"/>
        <end position="485"/>
    </location>
</feature>
<organism evidence="2">
    <name type="scientific">Lamprotornis superbus</name>
    <dbReference type="NCBI Taxonomy" id="245042"/>
    <lineage>
        <taxon>Eukaryota</taxon>
        <taxon>Metazoa</taxon>
        <taxon>Chordata</taxon>
        <taxon>Craniata</taxon>
        <taxon>Vertebrata</taxon>
        <taxon>Euteleostomi</taxon>
        <taxon>Archelosauria</taxon>
        <taxon>Archosauria</taxon>
        <taxon>Dinosauria</taxon>
        <taxon>Saurischia</taxon>
        <taxon>Theropoda</taxon>
        <taxon>Coelurosauria</taxon>
        <taxon>Aves</taxon>
        <taxon>Neognathae</taxon>
        <taxon>Neoaves</taxon>
        <taxon>Telluraves</taxon>
        <taxon>Australaves</taxon>
        <taxon>Passeriformes</taxon>
        <taxon>Sturnidae</taxon>
        <taxon>Lamprotornis</taxon>
    </lineage>
</organism>
<proteinExistence type="predicted"/>
<dbReference type="EMBL" id="JADDUC020000001">
    <property type="protein sequence ID" value="KAI1243659.1"/>
    <property type="molecule type" value="Genomic_DNA"/>
</dbReference>
<keyword evidence="4" id="KW-1185">Reference proteome</keyword>
<accession>A0A835NSE2</accession>
<protein>
    <submittedName>
        <fullName evidence="2">Uncharacterized protein</fullName>
    </submittedName>
</protein>
<dbReference type="EMBL" id="JADDUC010000069">
    <property type="protein sequence ID" value="KAG0120086.1"/>
    <property type="molecule type" value="Genomic_DNA"/>
</dbReference>
<reference evidence="3" key="3">
    <citation type="submission" date="2022-01" db="EMBL/GenBank/DDBJ databases">
        <authorList>
            <person name="Rubenstein D.R."/>
        </authorList>
    </citation>
    <scope>NUCLEOTIDE SEQUENCE</scope>
    <source>
        <strain evidence="3">SS15</strain>
        <tissue evidence="3">Liver</tissue>
    </source>
</reference>
<feature type="non-terminal residue" evidence="2">
    <location>
        <position position="521"/>
    </location>
</feature>
<dbReference type="Proteomes" id="UP000618051">
    <property type="component" value="Unassembled WGS sequence"/>
</dbReference>
<evidence type="ECO:0000313" key="2">
    <source>
        <dbReference type="EMBL" id="KAG0120086.1"/>
    </source>
</evidence>
<gene>
    <name evidence="3" type="ORF">IHE44_0001296</name>
    <name evidence="2" type="ORF">IHE44_013016</name>
</gene>
<comment type="caution">
    <text evidence="2">The sequence shown here is derived from an EMBL/GenBank/DDBJ whole genome shotgun (WGS) entry which is preliminary data.</text>
</comment>
<name>A0A835NSE2_9PASS</name>
<evidence type="ECO:0000313" key="3">
    <source>
        <dbReference type="EMBL" id="KAI1243659.1"/>
    </source>
</evidence>
<dbReference type="AlphaFoldDB" id="A0A835NSE2"/>
<sequence length="521" mass="58230">MSHVCDAVDSFWLGPPRLPSNCVLHRQTQHGVASMGFSEGFQLMLGMPMASAIKGDDVFRVVTSQSTEREHETILEVSSPMFMELSQLGKGKEGGRTFHFKPRGFKQRQGRASFVMDSIWHGFISKNWMLKSVFGVVYGAHNAGIRTLPQQEADFTPCLWKEKFEVAFFFIPVMCDTRHCWCSDPQGLWSISCTSRDVSCESREALTFTLGKAECGIGRLFQALKYSQHISLKKRWLQIYPPGFLADAVAGFPRPSPMQDKLSYKYVSYLNEQMNSCMIFQTHVAASASEVSVVKDKLVFFAAVLSSFPLNRPNKCNGHQMLHRNELQQLKYQLGFEFEAQQFRNCLRKQQKGSLPFPGIKEKNQFRNILLHETLCSNLLFRSSILINISVRVGGSCPCGVCRGGEQRDTWSLSCARQHSPVPQSFINISKNSTAKYCLAKMQGSGVTQERAQVEQNGNTWGRGGTHKVGKRRTSIGQVEGKKPNKPLCAQGHLHGNHQASGTRGGCAHQAFVTSGDIIPE</sequence>
<feature type="compositionally biased region" description="Basic residues" evidence="1">
    <location>
        <begin position="465"/>
        <end position="474"/>
    </location>
</feature>
<reference evidence="3 4" key="2">
    <citation type="journal article" date="2021" name="J. Hered.">
        <title>Feather Gene Expression Elucidates the Developmental Basis of Plumage Iridescence in African Starlings.</title>
        <authorList>
            <person name="Rubenstein D.R."/>
            <person name="Corvelo A."/>
            <person name="MacManes M.D."/>
            <person name="Maia R."/>
            <person name="Narzisi G."/>
            <person name="Rousaki A."/>
            <person name="Vandenabeele P."/>
            <person name="Shawkey M.D."/>
            <person name="Solomon J."/>
        </authorList>
    </citation>
    <scope>NUCLEOTIDE SEQUENCE [LARGE SCALE GENOMIC DNA]</scope>
    <source>
        <strain evidence="3">SS15</strain>
    </source>
</reference>